<dbReference type="Proteomes" id="UP000295131">
    <property type="component" value="Unassembled WGS sequence"/>
</dbReference>
<accession>A0A4R5PHI6</accession>
<dbReference type="Gene3D" id="3.10.129.10">
    <property type="entry name" value="Hotdog Thioesterase"/>
    <property type="match status" value="1"/>
</dbReference>
<dbReference type="OrthoDB" id="9797938at2"/>
<comment type="caution">
    <text evidence="2">The sequence shown here is derived from an EMBL/GenBank/DDBJ whole genome shotgun (WGS) entry which is preliminary data.</text>
</comment>
<evidence type="ECO:0000313" key="3">
    <source>
        <dbReference type="Proteomes" id="UP000295131"/>
    </source>
</evidence>
<sequence length="163" mass="18285">MTGDPDFTIGNRISLGSYHFTEEAIVEFARKFDPQPFHTDPEAARDSLFGGLCASGWHTTAIWMKLNVATTLKRFEERARNGWPVYEFGPSPGFRNLRWIRPVFAGQTISYFNTLTAIKPYRGRKDWSMLLGSAEALDEDGAPVMTFDSAVLSAYPSEHAQEG</sequence>
<dbReference type="RefSeq" id="WP_133285723.1">
    <property type="nucleotide sequence ID" value="NZ_SMSI01000004.1"/>
</dbReference>
<gene>
    <name evidence="2" type="ORF">E2A64_17060</name>
</gene>
<dbReference type="InterPro" id="IPR029069">
    <property type="entry name" value="HotDog_dom_sf"/>
</dbReference>
<name>A0A4R5PHI6_9HYPH</name>
<keyword evidence="3" id="KW-1185">Reference proteome</keyword>
<dbReference type="CDD" id="cd03454">
    <property type="entry name" value="YdeM"/>
    <property type="match status" value="1"/>
</dbReference>
<protein>
    <submittedName>
        <fullName evidence="2">MaoC family dehydratase</fullName>
    </submittedName>
</protein>
<evidence type="ECO:0000259" key="1">
    <source>
        <dbReference type="Pfam" id="PF01575"/>
    </source>
</evidence>
<dbReference type="EMBL" id="SMSI01000004">
    <property type="protein sequence ID" value="TDH34377.1"/>
    <property type="molecule type" value="Genomic_DNA"/>
</dbReference>
<dbReference type="Pfam" id="PF01575">
    <property type="entry name" value="MaoC_dehydratas"/>
    <property type="match status" value="1"/>
</dbReference>
<dbReference type="AlphaFoldDB" id="A0A4R5PHI6"/>
<dbReference type="InterPro" id="IPR002539">
    <property type="entry name" value="MaoC-like_dom"/>
</dbReference>
<dbReference type="SUPFAM" id="SSF54637">
    <property type="entry name" value="Thioesterase/thiol ester dehydrase-isomerase"/>
    <property type="match status" value="1"/>
</dbReference>
<proteinExistence type="predicted"/>
<organism evidence="2 3">
    <name type="scientific">Pseudohoeflea suaedae</name>
    <dbReference type="NCBI Taxonomy" id="877384"/>
    <lineage>
        <taxon>Bacteria</taxon>
        <taxon>Pseudomonadati</taxon>
        <taxon>Pseudomonadota</taxon>
        <taxon>Alphaproteobacteria</taxon>
        <taxon>Hyphomicrobiales</taxon>
        <taxon>Rhizobiaceae</taxon>
        <taxon>Pseudohoeflea</taxon>
    </lineage>
</organism>
<reference evidence="2 3" key="1">
    <citation type="journal article" date="2013" name="Int. J. Syst. Evol. Microbiol.">
        <title>Hoeflea suaedae sp. nov., an endophytic bacterium isolated from the root of the halophyte Suaeda maritima.</title>
        <authorList>
            <person name="Chung E.J."/>
            <person name="Park J.A."/>
            <person name="Pramanik P."/>
            <person name="Bibi F."/>
            <person name="Jeon C.O."/>
            <person name="Chung Y.R."/>
        </authorList>
    </citation>
    <scope>NUCLEOTIDE SEQUENCE [LARGE SCALE GENOMIC DNA]</scope>
    <source>
        <strain evidence="2 3">YC6898</strain>
    </source>
</reference>
<feature type="domain" description="MaoC-like" evidence="1">
    <location>
        <begin position="17"/>
        <end position="116"/>
    </location>
</feature>
<evidence type="ECO:0000313" key="2">
    <source>
        <dbReference type="EMBL" id="TDH34377.1"/>
    </source>
</evidence>